<keyword evidence="4 8" id="KW-0812">Transmembrane</keyword>
<dbReference type="SUPFAM" id="SSF53448">
    <property type="entry name" value="Nucleotide-diphospho-sugar transferases"/>
    <property type="match status" value="1"/>
</dbReference>
<protein>
    <recommendedName>
        <fullName evidence="11">Glycosyltransferase family 2 protein</fullName>
    </recommendedName>
</protein>
<keyword evidence="3" id="KW-0808">Transferase</keyword>
<keyword evidence="6 8" id="KW-0472">Membrane</keyword>
<evidence type="ECO:0000256" key="7">
    <source>
        <dbReference type="ARBA" id="ARBA00023180"/>
    </source>
</evidence>
<evidence type="ECO:0000256" key="1">
    <source>
        <dbReference type="ARBA" id="ARBA00004370"/>
    </source>
</evidence>
<dbReference type="PANTHER" id="PTHR47844">
    <property type="entry name" value="SYNTHASE CPS1, PUTATIVE (AFU_ORTHOLOGUE AFUA_7G02500)-RELATED"/>
    <property type="match status" value="1"/>
</dbReference>
<keyword evidence="7" id="KW-0325">Glycoprotein</keyword>
<dbReference type="Gene3D" id="3.90.550.10">
    <property type="entry name" value="Spore Coat Polysaccharide Biosynthesis Protein SpsA, Chain A"/>
    <property type="match status" value="1"/>
</dbReference>
<evidence type="ECO:0000256" key="2">
    <source>
        <dbReference type="ARBA" id="ARBA00022676"/>
    </source>
</evidence>
<dbReference type="InterPro" id="IPR029044">
    <property type="entry name" value="Nucleotide-diphossugar_trans"/>
</dbReference>
<dbReference type="AlphaFoldDB" id="A0AAN9TXS0"/>
<evidence type="ECO:0000256" key="6">
    <source>
        <dbReference type="ARBA" id="ARBA00023136"/>
    </source>
</evidence>
<dbReference type="GO" id="GO:0016757">
    <property type="term" value="F:glycosyltransferase activity"/>
    <property type="evidence" value="ECO:0007669"/>
    <property type="project" value="UniProtKB-KW"/>
</dbReference>
<gene>
    <name evidence="9" type="ORF">SLS53_008433</name>
</gene>
<proteinExistence type="predicted"/>
<organism evidence="9 10">
    <name type="scientific">Cytospora paraplurivora</name>
    <dbReference type="NCBI Taxonomy" id="2898453"/>
    <lineage>
        <taxon>Eukaryota</taxon>
        <taxon>Fungi</taxon>
        <taxon>Dikarya</taxon>
        <taxon>Ascomycota</taxon>
        <taxon>Pezizomycotina</taxon>
        <taxon>Sordariomycetes</taxon>
        <taxon>Sordariomycetidae</taxon>
        <taxon>Diaporthales</taxon>
        <taxon>Cytosporaceae</taxon>
        <taxon>Cytospora</taxon>
    </lineage>
</organism>
<dbReference type="PANTHER" id="PTHR47844:SF1">
    <property type="entry name" value="EXOSTOSIN-LIKE 2"/>
    <property type="match status" value="1"/>
</dbReference>
<evidence type="ECO:0000256" key="5">
    <source>
        <dbReference type="ARBA" id="ARBA00022989"/>
    </source>
</evidence>
<evidence type="ECO:0000256" key="4">
    <source>
        <dbReference type="ARBA" id="ARBA00022692"/>
    </source>
</evidence>
<evidence type="ECO:0000313" key="10">
    <source>
        <dbReference type="Proteomes" id="UP001320245"/>
    </source>
</evidence>
<feature type="transmembrane region" description="Helical" evidence="8">
    <location>
        <begin position="384"/>
        <end position="403"/>
    </location>
</feature>
<dbReference type="Pfam" id="PF13641">
    <property type="entry name" value="Glyco_tranf_2_3"/>
    <property type="match status" value="1"/>
</dbReference>
<dbReference type="InterPro" id="IPR052427">
    <property type="entry name" value="Glycosyltrans_GT2/GT47"/>
</dbReference>
<keyword evidence="5 8" id="KW-1133">Transmembrane helix</keyword>
<evidence type="ECO:0000313" key="9">
    <source>
        <dbReference type="EMBL" id="KAK7732546.1"/>
    </source>
</evidence>
<reference evidence="9 10" key="1">
    <citation type="journal article" date="2023" name="PLoS ONE">
        <title>Cytospora paraplurivora sp. nov. isolated from orchards with fruit tree decline syndrome in Ontario, Canada.</title>
        <authorList>
            <person name="Ilyukhin E."/>
            <person name="Nguyen H.D.T."/>
            <person name="Castle A.J."/>
            <person name="Ellouze W."/>
        </authorList>
    </citation>
    <scope>NUCLEOTIDE SEQUENCE [LARGE SCALE GENOMIC DNA]</scope>
    <source>
        <strain evidence="9 10">FDS-564</strain>
    </source>
</reference>
<dbReference type="GO" id="GO:0016020">
    <property type="term" value="C:membrane"/>
    <property type="evidence" value="ECO:0007669"/>
    <property type="project" value="UniProtKB-SubCell"/>
</dbReference>
<accession>A0AAN9TXS0</accession>
<comment type="subcellular location">
    <subcellularLocation>
        <location evidence="1">Membrane</location>
    </subcellularLocation>
</comment>
<evidence type="ECO:0008006" key="11">
    <source>
        <dbReference type="Google" id="ProtNLM"/>
    </source>
</evidence>
<comment type="caution">
    <text evidence="9">The sequence shown here is derived from an EMBL/GenBank/DDBJ whole genome shotgun (WGS) entry which is preliminary data.</text>
</comment>
<evidence type="ECO:0000256" key="3">
    <source>
        <dbReference type="ARBA" id="ARBA00022679"/>
    </source>
</evidence>
<keyword evidence="10" id="KW-1185">Reference proteome</keyword>
<dbReference type="Proteomes" id="UP001320245">
    <property type="component" value="Unassembled WGS sequence"/>
</dbReference>
<dbReference type="EMBL" id="JAJSPL020000050">
    <property type="protein sequence ID" value="KAK7732546.1"/>
    <property type="molecule type" value="Genomic_DNA"/>
</dbReference>
<evidence type="ECO:0000256" key="8">
    <source>
        <dbReference type="SAM" id="Phobius"/>
    </source>
</evidence>
<sequence>MWATFRISSFVPRGVDIASTYISTAMLGTKFDGACAYMADADLVFALLFVFRYLRFVVHFITGILLYKPSPIKEGPRYTSNDVAVIIPTVAPNTQAFLHCCETVLTNQPRMLIIATVGIKLENDILRMIDAHKFKSRFPKTEYIVIKTDQANKRKQVALAGSIIDPTIAPITVCVDDHVYWGDSFLKSLLAAFEDPKVGLVGTNKKVIRDTAGGLWKSYTNFLACTYLTRHNFQIRSEPYIDGGIFVVSGRTSAIRTEILRDDHFRAGYQDERFFFGVLGPLNPDDDNYITRWALRHGWRVRIQYTPECRIVTPLGDPRKFYGQTRTTWRSNLASLRQWHTWRHFPWSVYAIYISSLFSFAIAWDPLLVWSLTRTTLYLESDRRLQALLLTLMVMWIFGSKMVKIAPHFWDYPSDLVWLPGYLAFAYWHSLVKLYCGLTFWDYAWNGRNLAMTEMASVKNLEMEKLQQISRPKMLRGTTGLYGP</sequence>
<feature type="transmembrane region" description="Helical" evidence="8">
    <location>
        <begin position="345"/>
        <end position="364"/>
    </location>
</feature>
<keyword evidence="2" id="KW-0328">Glycosyltransferase</keyword>
<name>A0AAN9TXS0_9PEZI</name>